<sequence length="76" mass="8328">MGGFSQQSANALHDVAERLVSRYGAHDDGRAAQIRRTVDAEAERFQDASVHAFVPILVERAVRGRLETGPRPDEVA</sequence>
<evidence type="ECO:0000313" key="1">
    <source>
        <dbReference type="EMBL" id="MCD2197565.1"/>
    </source>
</evidence>
<proteinExistence type="predicted"/>
<name>A0ABS8PH27_9PSEU</name>
<reference evidence="1 2" key="1">
    <citation type="submission" date="2021-11" db="EMBL/GenBank/DDBJ databases">
        <title>Draft genome sequence of Actinomycetospora sp. SF1 isolated from the rhizosphere soil.</title>
        <authorList>
            <person name="Duangmal K."/>
            <person name="Chantavorakit T."/>
        </authorList>
    </citation>
    <scope>NUCLEOTIDE SEQUENCE [LARGE SCALE GENOMIC DNA]</scope>
    <source>
        <strain evidence="1 2">TBRC 5722</strain>
    </source>
</reference>
<dbReference type="Gene3D" id="1.10.8.1060">
    <property type="entry name" value="Corynebacterium glutamicum thioredoxin-dependent arsenate reductase, N-terminal domain"/>
    <property type="match status" value="1"/>
</dbReference>
<dbReference type="Proteomes" id="UP001199469">
    <property type="component" value="Unassembled WGS sequence"/>
</dbReference>
<gene>
    <name evidence="1" type="ORF">LQ327_29765</name>
</gene>
<keyword evidence="2" id="KW-1185">Reference proteome</keyword>
<comment type="caution">
    <text evidence="1">The sequence shown here is derived from an EMBL/GenBank/DDBJ whole genome shotgun (WGS) entry which is preliminary data.</text>
</comment>
<organism evidence="1 2">
    <name type="scientific">Actinomycetospora endophytica</name>
    <dbReference type="NCBI Taxonomy" id="2291215"/>
    <lineage>
        <taxon>Bacteria</taxon>
        <taxon>Bacillati</taxon>
        <taxon>Actinomycetota</taxon>
        <taxon>Actinomycetes</taxon>
        <taxon>Pseudonocardiales</taxon>
        <taxon>Pseudonocardiaceae</taxon>
        <taxon>Actinomycetospora</taxon>
    </lineage>
</organism>
<protein>
    <submittedName>
        <fullName evidence="1">Uncharacterized protein</fullName>
    </submittedName>
</protein>
<accession>A0ABS8PH27</accession>
<dbReference type="RefSeq" id="WP_230739692.1">
    <property type="nucleotide sequence ID" value="NZ_JAJNDB010000008.1"/>
</dbReference>
<evidence type="ECO:0000313" key="2">
    <source>
        <dbReference type="Proteomes" id="UP001199469"/>
    </source>
</evidence>
<dbReference type="EMBL" id="JAJNDB010000008">
    <property type="protein sequence ID" value="MCD2197565.1"/>
    <property type="molecule type" value="Genomic_DNA"/>
</dbReference>
<dbReference type="NCBIfam" id="NF046112">
    <property type="entry name" value="MSMEG_6209_Nter"/>
    <property type="match status" value="1"/>
</dbReference>